<proteinExistence type="inferred from homology"/>
<keyword evidence="3 7" id="KW-1003">Cell membrane</keyword>
<comment type="subcellular location">
    <subcellularLocation>
        <location evidence="1 7">Cell membrane</location>
        <topology evidence="1 7">Multi-pass membrane protein</topology>
    </subcellularLocation>
</comment>
<keyword evidence="9" id="KW-0969">Cilium</keyword>
<keyword evidence="9" id="KW-0282">Flagellum</keyword>
<organism evidence="9 10">
    <name type="scientific">Dactylosporangium matsuzakiense</name>
    <dbReference type="NCBI Taxonomy" id="53360"/>
    <lineage>
        <taxon>Bacteria</taxon>
        <taxon>Bacillati</taxon>
        <taxon>Actinomycetota</taxon>
        <taxon>Actinomycetes</taxon>
        <taxon>Micromonosporales</taxon>
        <taxon>Micromonosporaceae</taxon>
        <taxon>Dactylosporangium</taxon>
    </lineage>
</organism>
<keyword evidence="7" id="KW-1005">Bacterial flagellum biogenesis</keyword>
<feature type="transmembrane region" description="Helical" evidence="7">
    <location>
        <begin position="111"/>
        <end position="131"/>
    </location>
</feature>
<dbReference type="PIRSF" id="PIRSF005419">
    <property type="entry name" value="FlhA"/>
    <property type="match status" value="1"/>
</dbReference>
<feature type="transmembrane region" description="Helical" evidence="7">
    <location>
        <begin position="56"/>
        <end position="75"/>
    </location>
</feature>
<feature type="transmembrane region" description="Helical" evidence="7">
    <location>
        <begin position="143"/>
        <end position="169"/>
    </location>
</feature>
<dbReference type="EMBL" id="BSFP01000166">
    <property type="protein sequence ID" value="GLL08628.1"/>
    <property type="molecule type" value="Genomic_DNA"/>
</dbReference>
<evidence type="ECO:0000256" key="8">
    <source>
        <dbReference type="SAM" id="MobiDB-lite"/>
    </source>
</evidence>
<keyword evidence="7" id="KW-1006">Bacterial flagellum protein export</keyword>
<feature type="region of interest" description="Disordered" evidence="8">
    <location>
        <begin position="1"/>
        <end position="47"/>
    </location>
</feature>
<keyword evidence="9" id="KW-0966">Cell projection</keyword>
<dbReference type="PRINTS" id="PR00949">
    <property type="entry name" value="TYPE3IMAPROT"/>
</dbReference>
<feature type="transmembrane region" description="Helical" evidence="7">
    <location>
        <begin position="319"/>
        <end position="337"/>
    </location>
</feature>
<keyword evidence="4 7" id="KW-0812">Transmembrane</keyword>
<keyword evidence="5 7" id="KW-1133">Transmembrane helix</keyword>
<dbReference type="Gene3D" id="3.40.30.60">
    <property type="entry name" value="FHIPEP family, domain 1"/>
    <property type="match status" value="1"/>
</dbReference>
<evidence type="ECO:0000256" key="5">
    <source>
        <dbReference type="ARBA" id="ARBA00022989"/>
    </source>
</evidence>
<reference evidence="9" key="1">
    <citation type="journal article" date="2014" name="Int. J. Syst. Evol. Microbiol.">
        <title>Complete genome sequence of Corynebacterium casei LMG S-19264T (=DSM 44701T), isolated from a smear-ripened cheese.</title>
        <authorList>
            <consortium name="US DOE Joint Genome Institute (JGI-PGF)"/>
            <person name="Walter F."/>
            <person name="Albersmeier A."/>
            <person name="Kalinowski J."/>
            <person name="Ruckert C."/>
        </authorList>
    </citation>
    <scope>NUCLEOTIDE SEQUENCE</scope>
    <source>
        <strain evidence="9">VKM Ac-1321</strain>
    </source>
</reference>
<name>A0A9W6KWJ2_9ACTN</name>
<keyword evidence="7" id="KW-0653">Protein transport</keyword>
<evidence type="ECO:0000313" key="10">
    <source>
        <dbReference type="Proteomes" id="UP001143480"/>
    </source>
</evidence>
<dbReference type="InterPro" id="IPR006301">
    <property type="entry name" value="FlhA"/>
</dbReference>
<gene>
    <name evidence="7" type="primary">flhA</name>
    <name evidence="9" type="ORF">GCM10017581_103950</name>
</gene>
<feature type="transmembrane region" description="Helical" evidence="7">
    <location>
        <begin position="81"/>
        <end position="99"/>
    </location>
</feature>
<evidence type="ECO:0000256" key="6">
    <source>
        <dbReference type="ARBA" id="ARBA00023136"/>
    </source>
</evidence>
<dbReference type="PANTHER" id="PTHR30161">
    <property type="entry name" value="FLAGELLAR EXPORT PROTEIN, MEMBRANE FLHA SUBUNIT-RELATED"/>
    <property type="match status" value="1"/>
</dbReference>
<dbReference type="NCBIfam" id="TIGR01398">
    <property type="entry name" value="FlhA"/>
    <property type="match status" value="1"/>
</dbReference>
<feature type="transmembrane region" description="Helical" evidence="7">
    <location>
        <begin position="238"/>
        <end position="259"/>
    </location>
</feature>
<evidence type="ECO:0000256" key="7">
    <source>
        <dbReference type="RuleBase" id="RU364093"/>
    </source>
</evidence>
<reference evidence="9" key="2">
    <citation type="submission" date="2023-01" db="EMBL/GenBank/DDBJ databases">
        <authorList>
            <person name="Sun Q."/>
            <person name="Evtushenko L."/>
        </authorList>
    </citation>
    <scope>NUCLEOTIDE SEQUENCE</scope>
    <source>
        <strain evidence="9">VKM Ac-1321</strain>
    </source>
</reference>
<dbReference type="Gene3D" id="1.10.8.540">
    <property type="entry name" value="FHIPEP family, domain 3"/>
    <property type="match status" value="1"/>
</dbReference>
<dbReference type="InterPro" id="IPR042193">
    <property type="entry name" value="FHIPEP_3"/>
</dbReference>
<dbReference type="InterPro" id="IPR001712">
    <property type="entry name" value="T3SS_FHIPEP"/>
</dbReference>
<keyword evidence="6 7" id="KW-0472">Membrane</keyword>
<dbReference type="InterPro" id="IPR042196">
    <property type="entry name" value="FHIPEP_4"/>
</dbReference>
<dbReference type="GO" id="GO:0044780">
    <property type="term" value="P:bacterial-type flagellum assembly"/>
    <property type="evidence" value="ECO:0007669"/>
    <property type="project" value="InterPro"/>
</dbReference>
<accession>A0A9W6KWJ2</accession>
<dbReference type="GO" id="GO:0009306">
    <property type="term" value="P:protein secretion"/>
    <property type="evidence" value="ECO:0007669"/>
    <property type="project" value="InterPro"/>
</dbReference>
<feature type="transmembrane region" description="Helical" evidence="7">
    <location>
        <begin position="279"/>
        <end position="298"/>
    </location>
</feature>
<evidence type="ECO:0000256" key="2">
    <source>
        <dbReference type="ARBA" id="ARBA00008835"/>
    </source>
</evidence>
<comment type="function">
    <text evidence="7">Required for formation of the rod structure of the flagellar apparatus. Together with FliI and FliH, may constitute the export apparatus of flagellin.</text>
</comment>
<protein>
    <recommendedName>
        <fullName evidence="7">Flagellar biosynthesis protein FlhA</fullName>
    </recommendedName>
</protein>
<dbReference type="InterPro" id="IPR042194">
    <property type="entry name" value="FHIPEP_1"/>
</dbReference>
<dbReference type="Gene3D" id="3.40.50.12790">
    <property type="entry name" value="FHIPEP family, domain 4"/>
    <property type="match status" value="1"/>
</dbReference>
<evidence type="ECO:0000313" key="9">
    <source>
        <dbReference type="EMBL" id="GLL08628.1"/>
    </source>
</evidence>
<evidence type="ECO:0000256" key="1">
    <source>
        <dbReference type="ARBA" id="ARBA00004651"/>
    </source>
</evidence>
<dbReference type="InterPro" id="IPR025505">
    <property type="entry name" value="FHIPEP_CS"/>
</dbReference>
<sequence length="731" mass="77743">MESWEEVAAGCTQDRSAPAPATKEKPQNYPFTTDQVDNDQRSGKEQRAVPKRLSQYVVPIGIVLIILMMVVPLPAFVLDALIAANITLALTIVLVSMYVKRALDFSSFPSLLLIATLFRLALNISATRLVLTNGFAGHVIDAFGHFVVGGSLIVGLVIFLILFIIQFIVITKGAERVAEVGARFTLDAMPGKQMAIDADLNAGLIDEATARKRRTEVTSEASFYGAMDGASKFVKGDAIAAIIITMVNLVGGFAIGMLQRGLSPQDSITTYSLLSVGDGLVSQIPALLLSVATGLIVTRSANDGDMGSTVSKQLSQHRNALLIAGGAALALCLVPGLPKLPFLIAGGGVLAIALRLPKQTGEPSAEEQAAIAAAEAEPPPDPTEVLLGEMRVDPLELALAPDLVDLVEASGGDLLERVRALRRKVALELGIVMPPVRTRDDLDLPLSHYVVRISGVEVGRGQAPPGTVLAIGEGLDFLPGRAGVEPVFGLAGKWVPAELRHQADLTGATVVDRASVIITHLAEIVRVHASRLLGREDVRALTEIVKRSHPVVVEELTPAALSLGQVQQVLQAMLDEGVPIRDLVRIYEALSLQAKHSTDPDGLLEAARASLGPAIANRYSQDGTLTAITLEPRLEQQLLESMRPTDNGLQLLIDTGRAESMLADLTRLTEQGEERGVSPVLVCSPQLRNALRRLVQMALPRLPVLSYSEITGSTLRIETIGVVNGAYPVAA</sequence>
<dbReference type="Pfam" id="PF00771">
    <property type="entry name" value="FHIPEP"/>
    <property type="match status" value="1"/>
</dbReference>
<evidence type="ECO:0000256" key="3">
    <source>
        <dbReference type="ARBA" id="ARBA00022475"/>
    </source>
</evidence>
<keyword evidence="7" id="KW-0813">Transport</keyword>
<dbReference type="PROSITE" id="PS00994">
    <property type="entry name" value="FHIPEP"/>
    <property type="match status" value="1"/>
</dbReference>
<dbReference type="AlphaFoldDB" id="A0A9W6KWJ2"/>
<dbReference type="Proteomes" id="UP001143480">
    <property type="component" value="Unassembled WGS sequence"/>
</dbReference>
<dbReference type="GO" id="GO:0005886">
    <property type="term" value="C:plasma membrane"/>
    <property type="evidence" value="ECO:0007669"/>
    <property type="project" value="UniProtKB-SubCell"/>
</dbReference>
<comment type="caution">
    <text evidence="9">The sequence shown here is derived from an EMBL/GenBank/DDBJ whole genome shotgun (WGS) entry which is preliminary data.</text>
</comment>
<evidence type="ECO:0000256" key="4">
    <source>
        <dbReference type="ARBA" id="ARBA00022692"/>
    </source>
</evidence>
<feature type="compositionally biased region" description="Basic and acidic residues" evidence="8">
    <location>
        <begin position="38"/>
        <end position="47"/>
    </location>
</feature>
<keyword evidence="10" id="KW-1185">Reference proteome</keyword>
<dbReference type="PANTHER" id="PTHR30161:SF1">
    <property type="entry name" value="FLAGELLAR BIOSYNTHESIS PROTEIN FLHA-RELATED"/>
    <property type="match status" value="1"/>
</dbReference>
<comment type="similarity">
    <text evidence="2 7">Belongs to the FHIPEP (flagella/HR/invasion proteins export pore) family.</text>
</comment>